<dbReference type="Gene3D" id="3.90.930.1">
    <property type="match status" value="1"/>
</dbReference>
<sequence length="306" mass="34339">MKKGIILLALIFGACVNLENVGSNSGGDIKEIKTTNINTTKNYEKRNGVLYVDNVLANGKQEYKEKNGVVIRGNYREGLPDRVQERYYPSGKIYGKINIINNKTEGTETNYYENGKTLSQLDYTQGKLISGKLYYENGNILSKIEGKKMTIFYSSGKKLFTMDKSDVAVYHENGKEVFSNSDEGVKINGEAAEKSLLDMFSKDKLLKTALYLLTSNTVQAEYKNGKPSIQLQGTTAVMYYESGKILLELSPSLDGTVNSKIYYENGQLMQVEDRNKSGRSVKVYDKAGNLIADTTYSKEHEIRQIF</sequence>
<organism evidence="1 2">
    <name type="scientific">Fusobacterium nucleatum subsp. polymorphum</name>
    <name type="common">Fusobacterium polymorphum</name>
    <dbReference type="NCBI Taxonomy" id="76857"/>
    <lineage>
        <taxon>Bacteria</taxon>
        <taxon>Fusobacteriati</taxon>
        <taxon>Fusobacteriota</taxon>
        <taxon>Fusobacteriia</taxon>
        <taxon>Fusobacteriales</taxon>
        <taxon>Fusobacteriaceae</taxon>
        <taxon>Fusobacterium</taxon>
    </lineage>
</organism>
<name>A0A2C6B764_FUSNP</name>
<dbReference type="Proteomes" id="UP000223525">
    <property type="component" value="Unassembled WGS sequence"/>
</dbReference>
<reference evidence="1 2" key="1">
    <citation type="submission" date="2017-06" db="EMBL/GenBank/DDBJ databases">
        <title>Draft genome sequence of Fusobacterium nucleatum subsp. polymorphum KCOM 1248 (=ChDC F113).</title>
        <authorList>
            <person name="Kook J.-K."/>
            <person name="Park S.-N."/>
            <person name="Lim Y.K."/>
            <person name="Roh H."/>
        </authorList>
    </citation>
    <scope>NUCLEOTIDE SEQUENCE [LARGE SCALE GENOMIC DNA]</scope>
    <source>
        <strain evidence="2">KCOM 1248 (ChDC F113)</strain>
    </source>
</reference>
<evidence type="ECO:0000313" key="1">
    <source>
        <dbReference type="EMBL" id="PHH99694.1"/>
    </source>
</evidence>
<accession>A0A2C6B764</accession>
<dbReference type="EMBL" id="NIRK01000001">
    <property type="protein sequence ID" value="PHH99694.1"/>
    <property type="molecule type" value="Genomic_DNA"/>
</dbReference>
<dbReference type="SUPFAM" id="SSF82185">
    <property type="entry name" value="Histone H3 K4-specific methyltransferase SET7/9 N-terminal domain"/>
    <property type="match status" value="1"/>
</dbReference>
<gene>
    <name evidence="1" type="ORF">CA836_08510</name>
</gene>
<evidence type="ECO:0000313" key="2">
    <source>
        <dbReference type="Proteomes" id="UP000223525"/>
    </source>
</evidence>
<dbReference type="Gene3D" id="2.20.110.10">
    <property type="entry name" value="Histone H3 K4-specific methyltransferase SET7/9 N-terminal domain"/>
    <property type="match status" value="1"/>
</dbReference>
<dbReference type="AlphaFoldDB" id="A0A2C6B764"/>
<dbReference type="Pfam" id="PF07661">
    <property type="entry name" value="MORN_2"/>
    <property type="match status" value="4"/>
</dbReference>
<dbReference type="RefSeq" id="WP_099002955.1">
    <property type="nucleotide sequence ID" value="NZ_CP077158.1"/>
</dbReference>
<dbReference type="InterPro" id="IPR011652">
    <property type="entry name" value="MORN_2"/>
</dbReference>
<dbReference type="PROSITE" id="PS51257">
    <property type="entry name" value="PROKAR_LIPOPROTEIN"/>
    <property type="match status" value="1"/>
</dbReference>
<proteinExistence type="predicted"/>
<evidence type="ECO:0008006" key="3">
    <source>
        <dbReference type="Google" id="ProtNLM"/>
    </source>
</evidence>
<comment type="caution">
    <text evidence="1">The sequence shown here is derived from an EMBL/GenBank/DDBJ whole genome shotgun (WGS) entry which is preliminary data.</text>
</comment>
<protein>
    <recommendedName>
        <fullName evidence="3">Toxin-antitoxin system YwqK family antitoxin</fullName>
    </recommendedName>
</protein>